<dbReference type="EMBL" id="GEZM01096117">
    <property type="protein sequence ID" value="JAV55145.1"/>
    <property type="molecule type" value="Transcribed_RNA"/>
</dbReference>
<dbReference type="GeneID" id="116179218"/>
<dbReference type="Pfam" id="PF00089">
    <property type="entry name" value="Trypsin"/>
    <property type="match status" value="1"/>
</dbReference>
<dbReference type="KEGG" id="ppyr:116179218"/>
<feature type="chain" id="PRO_5011907219" description="Peptidase S1 domain-containing protein" evidence="5">
    <location>
        <begin position="23"/>
        <end position="287"/>
    </location>
</feature>
<dbReference type="FunFam" id="2.40.10.10:FF:000028">
    <property type="entry name" value="Serine protease easter"/>
    <property type="match status" value="1"/>
</dbReference>
<name>A0A1Y1K0Y7_PHOPY</name>
<organism evidence="7">
    <name type="scientific">Photinus pyralis</name>
    <name type="common">Common eastern firefly</name>
    <name type="synonym">Lampyris pyralis</name>
    <dbReference type="NCBI Taxonomy" id="7054"/>
    <lineage>
        <taxon>Eukaryota</taxon>
        <taxon>Metazoa</taxon>
        <taxon>Ecdysozoa</taxon>
        <taxon>Arthropoda</taxon>
        <taxon>Hexapoda</taxon>
        <taxon>Insecta</taxon>
        <taxon>Pterygota</taxon>
        <taxon>Neoptera</taxon>
        <taxon>Endopterygota</taxon>
        <taxon>Coleoptera</taxon>
        <taxon>Polyphaga</taxon>
        <taxon>Elateriformia</taxon>
        <taxon>Elateroidea</taxon>
        <taxon>Lampyridae</taxon>
        <taxon>Lampyrinae</taxon>
        <taxon>Photinus</taxon>
    </lineage>
</organism>
<keyword evidence="2" id="KW-1015">Disulfide bond</keyword>
<sequence length="287" mass="32150">MVKNVIWIPSSLLLCFTGFILCANDRLASRRFCGYQHSDEYSRDSPNVTINEFPWVAQLLYDDKRRVRCTGSLINNRYVLTSAQCVSNNQNLVGVRLGDFNRTSVEDCVHHTIFGEECSEPVQEFEIDEIIPHPKFNKSTSEDDIAVIRLSHNAQYTDYIRPICLPIPGSRDIGDKELALSGWGILGRLQNITEVKKKILASFVGLEECNAVYNKSGRTPNENNICAIEKTGRSCHGDGGGPLMLSVRNQWEVVGILLYGVGCGMDAPSVYLNVANYVEWIQAQLKI</sequence>
<dbReference type="EMBL" id="GEZM01096114">
    <property type="protein sequence ID" value="JAV55152.1"/>
    <property type="molecule type" value="Transcribed_RNA"/>
</dbReference>
<reference evidence="7" key="1">
    <citation type="journal article" date="2016" name="Sci. Rep.">
        <title>Molecular characterization of firefly nuptial gifts: a multi-omics approach sheds light on postcopulatory sexual selection.</title>
        <authorList>
            <person name="Al-Wathiqui N."/>
            <person name="Fallon T.R."/>
            <person name="South A."/>
            <person name="Weng J.K."/>
            <person name="Lewis S.M."/>
        </authorList>
    </citation>
    <scope>NUCLEOTIDE SEQUENCE</scope>
</reference>
<dbReference type="PRINTS" id="PR00722">
    <property type="entry name" value="CHYMOTRYPSIN"/>
</dbReference>
<dbReference type="AlphaFoldDB" id="A0A1Y1K0Y7"/>
<dbReference type="EMBL" id="GEZM01096116">
    <property type="protein sequence ID" value="JAV55149.1"/>
    <property type="molecule type" value="Transcribed_RNA"/>
</dbReference>
<dbReference type="InterPro" id="IPR051487">
    <property type="entry name" value="Ser/Thr_Proteases_Immune/Dev"/>
</dbReference>
<dbReference type="RefSeq" id="XP_031354804.1">
    <property type="nucleotide sequence ID" value="XM_031498944.1"/>
</dbReference>
<dbReference type="PANTHER" id="PTHR24256">
    <property type="entry name" value="TRYPTASE-RELATED"/>
    <property type="match status" value="1"/>
</dbReference>
<dbReference type="PROSITE" id="PS50240">
    <property type="entry name" value="TRYPSIN_DOM"/>
    <property type="match status" value="1"/>
</dbReference>
<dbReference type="Gene3D" id="2.40.10.10">
    <property type="entry name" value="Trypsin-like serine proteases"/>
    <property type="match status" value="1"/>
</dbReference>
<accession>A0A1Y1K0Y7</accession>
<dbReference type="InterPro" id="IPR009003">
    <property type="entry name" value="Peptidase_S1_PA"/>
</dbReference>
<evidence type="ECO:0000256" key="2">
    <source>
        <dbReference type="ARBA" id="ARBA00023157"/>
    </source>
</evidence>
<evidence type="ECO:0000313" key="7">
    <source>
        <dbReference type="EMBL" id="JAV55152.1"/>
    </source>
</evidence>
<dbReference type="CDD" id="cd00190">
    <property type="entry name" value="Tryp_SPc"/>
    <property type="match status" value="1"/>
</dbReference>
<dbReference type="GO" id="GO:0004252">
    <property type="term" value="F:serine-type endopeptidase activity"/>
    <property type="evidence" value="ECO:0007669"/>
    <property type="project" value="InterPro"/>
</dbReference>
<dbReference type="InterPro" id="IPR001254">
    <property type="entry name" value="Trypsin_dom"/>
</dbReference>
<keyword evidence="1 5" id="KW-0732">Signal</keyword>
<proteinExistence type="inferred from homology"/>
<evidence type="ECO:0000256" key="3">
    <source>
        <dbReference type="ARBA" id="ARBA00023180"/>
    </source>
</evidence>
<comment type="similarity">
    <text evidence="4">Belongs to the peptidase S1 family. CLIP subfamily.</text>
</comment>
<dbReference type="InterPro" id="IPR001314">
    <property type="entry name" value="Peptidase_S1A"/>
</dbReference>
<feature type="signal peptide" evidence="5">
    <location>
        <begin position="1"/>
        <end position="22"/>
    </location>
</feature>
<dbReference type="OrthoDB" id="7726766at2759"/>
<evidence type="ECO:0000256" key="4">
    <source>
        <dbReference type="ARBA" id="ARBA00024195"/>
    </source>
</evidence>
<keyword evidence="3" id="KW-0325">Glycoprotein</keyword>
<feature type="domain" description="Peptidase S1" evidence="6">
    <location>
        <begin position="32"/>
        <end position="286"/>
    </location>
</feature>
<dbReference type="GO" id="GO:0006508">
    <property type="term" value="P:proteolysis"/>
    <property type="evidence" value="ECO:0007669"/>
    <property type="project" value="InterPro"/>
</dbReference>
<dbReference type="SUPFAM" id="SSF50494">
    <property type="entry name" value="Trypsin-like serine proteases"/>
    <property type="match status" value="1"/>
</dbReference>
<dbReference type="SMART" id="SM00020">
    <property type="entry name" value="Tryp_SPc"/>
    <property type="match status" value="1"/>
</dbReference>
<evidence type="ECO:0000259" key="6">
    <source>
        <dbReference type="PROSITE" id="PS50240"/>
    </source>
</evidence>
<evidence type="ECO:0000256" key="5">
    <source>
        <dbReference type="SAM" id="SignalP"/>
    </source>
</evidence>
<evidence type="ECO:0000256" key="1">
    <source>
        <dbReference type="ARBA" id="ARBA00022729"/>
    </source>
</evidence>
<dbReference type="InterPro" id="IPR043504">
    <property type="entry name" value="Peptidase_S1_PA_chymotrypsin"/>
</dbReference>
<protein>
    <recommendedName>
        <fullName evidence="6">Peptidase S1 domain-containing protein</fullName>
    </recommendedName>
</protein>